<dbReference type="CDD" id="cd20071">
    <property type="entry name" value="SET_SMYD"/>
    <property type="match status" value="1"/>
</dbReference>
<evidence type="ECO:0000313" key="3">
    <source>
        <dbReference type="EMBL" id="PSN69409.1"/>
    </source>
</evidence>
<evidence type="ECO:0000256" key="1">
    <source>
        <dbReference type="SAM" id="SignalP"/>
    </source>
</evidence>
<dbReference type="InterPro" id="IPR046341">
    <property type="entry name" value="SET_dom_sf"/>
</dbReference>
<evidence type="ECO:0000259" key="2">
    <source>
        <dbReference type="PROSITE" id="PS50280"/>
    </source>
</evidence>
<dbReference type="PANTHER" id="PTHR47332">
    <property type="entry name" value="SET DOMAIN-CONTAINING PROTEIN 5"/>
    <property type="match status" value="1"/>
</dbReference>
<dbReference type="Pfam" id="PF00856">
    <property type="entry name" value="SET"/>
    <property type="match status" value="1"/>
</dbReference>
<dbReference type="PANTHER" id="PTHR47332:SF4">
    <property type="entry name" value="SET DOMAIN-CONTAINING PROTEIN 5"/>
    <property type="match status" value="1"/>
</dbReference>
<dbReference type="InterPro" id="IPR053185">
    <property type="entry name" value="SET_domain_protein"/>
</dbReference>
<dbReference type="SMART" id="SM00317">
    <property type="entry name" value="SET"/>
    <property type="match status" value="1"/>
</dbReference>
<gene>
    <name evidence="3" type="ORF">BS50DRAFT_599661</name>
</gene>
<dbReference type="STRING" id="1448308.A0A2T2NVL9"/>
<feature type="domain" description="SET" evidence="2">
    <location>
        <begin position="26"/>
        <end position="178"/>
    </location>
</feature>
<dbReference type="PROSITE" id="PS50280">
    <property type="entry name" value="SET"/>
    <property type="match status" value="1"/>
</dbReference>
<proteinExistence type="predicted"/>
<dbReference type="SUPFAM" id="SSF82199">
    <property type="entry name" value="SET domain"/>
    <property type="match status" value="1"/>
</dbReference>
<dbReference type="Proteomes" id="UP000240883">
    <property type="component" value="Unassembled WGS sequence"/>
</dbReference>
<dbReference type="Gene3D" id="2.170.270.10">
    <property type="entry name" value="SET domain"/>
    <property type="match status" value="1"/>
</dbReference>
<accession>A0A2T2NVL9</accession>
<feature type="chain" id="PRO_5015679133" evidence="1">
    <location>
        <begin position="21"/>
        <end position="334"/>
    </location>
</feature>
<feature type="signal peptide" evidence="1">
    <location>
        <begin position="1"/>
        <end position="20"/>
    </location>
</feature>
<dbReference type="AlphaFoldDB" id="A0A2T2NVL9"/>
<keyword evidence="1" id="KW-0732">Signal</keyword>
<dbReference type="InterPro" id="IPR001214">
    <property type="entry name" value="SET_dom"/>
</dbReference>
<sequence>MSSLSLVSSLFLLFVSVSLAALPSCRPPLQHPSPGKGLGVFASYDLEIGTIIMREPAILGIPPPKYAKGTGYPMAEISRLVRAAYERLSKDDQDEFSALTYHAHPGELEQEGSDVLGFIFRTNAYDTGGDISVFPKIARINHSCRPNAAYYWNEKLQKRVIYASRNITRGEEITVSYIPLLLDSSQRQRRLNQYGFACTCSACAQPPQNLSASNERRSVIRQAFNAFKPQLTLDVPTSPALLEKARRNAETSLQLAELVEEEGLGDFYAMAYRVVAITHAKVEDWEKATVWANKGYKIRVMEDPESAYTREMHSLTSRCIENWENQLKNVTGKK</sequence>
<dbReference type="EMBL" id="KZ678133">
    <property type="protein sequence ID" value="PSN69409.1"/>
    <property type="molecule type" value="Genomic_DNA"/>
</dbReference>
<dbReference type="OrthoDB" id="265717at2759"/>
<name>A0A2T2NVL9_CORCC</name>
<organism evidence="3 4">
    <name type="scientific">Corynespora cassiicola Philippines</name>
    <dbReference type="NCBI Taxonomy" id="1448308"/>
    <lineage>
        <taxon>Eukaryota</taxon>
        <taxon>Fungi</taxon>
        <taxon>Dikarya</taxon>
        <taxon>Ascomycota</taxon>
        <taxon>Pezizomycotina</taxon>
        <taxon>Dothideomycetes</taxon>
        <taxon>Pleosporomycetidae</taxon>
        <taxon>Pleosporales</taxon>
        <taxon>Corynesporascaceae</taxon>
        <taxon>Corynespora</taxon>
    </lineage>
</organism>
<keyword evidence="4" id="KW-1185">Reference proteome</keyword>
<evidence type="ECO:0000313" key="4">
    <source>
        <dbReference type="Proteomes" id="UP000240883"/>
    </source>
</evidence>
<protein>
    <submittedName>
        <fullName evidence="3">SET domain-containing protein</fullName>
    </submittedName>
</protein>
<reference evidence="3 4" key="1">
    <citation type="journal article" date="2018" name="Front. Microbiol.">
        <title>Genome-Wide Analysis of Corynespora cassiicola Leaf Fall Disease Putative Effectors.</title>
        <authorList>
            <person name="Lopez D."/>
            <person name="Ribeiro S."/>
            <person name="Label P."/>
            <person name="Fumanal B."/>
            <person name="Venisse J.S."/>
            <person name="Kohler A."/>
            <person name="de Oliveira R.R."/>
            <person name="Labutti K."/>
            <person name="Lipzen A."/>
            <person name="Lail K."/>
            <person name="Bauer D."/>
            <person name="Ohm R.A."/>
            <person name="Barry K.W."/>
            <person name="Spatafora J."/>
            <person name="Grigoriev I.V."/>
            <person name="Martin F.M."/>
            <person name="Pujade-Renaud V."/>
        </authorList>
    </citation>
    <scope>NUCLEOTIDE SEQUENCE [LARGE SCALE GENOMIC DNA]</scope>
    <source>
        <strain evidence="3 4">Philippines</strain>
    </source>
</reference>